<feature type="transmembrane region" description="Helical" evidence="1">
    <location>
        <begin position="341"/>
        <end position="360"/>
    </location>
</feature>
<gene>
    <name evidence="2" type="ORF">GG681_07425</name>
</gene>
<dbReference type="AlphaFoldDB" id="A0A844ALH4"/>
<dbReference type="RefSeq" id="WP_153546652.1">
    <property type="nucleotide sequence ID" value="NZ_WIXK01000003.1"/>
</dbReference>
<dbReference type="InterPro" id="IPR010266">
    <property type="entry name" value="NnrS"/>
</dbReference>
<comment type="caution">
    <text evidence="2">The sequence shown here is derived from an EMBL/GenBank/DDBJ whole genome shotgun (WGS) entry which is preliminary data.</text>
</comment>
<accession>A0A844ALH4</accession>
<feature type="transmembrane region" description="Helical" evidence="1">
    <location>
        <begin position="85"/>
        <end position="106"/>
    </location>
</feature>
<dbReference type="Pfam" id="PF05940">
    <property type="entry name" value="NnrS"/>
    <property type="match status" value="1"/>
</dbReference>
<name>A0A844ALH4_9RHOB</name>
<feature type="transmembrane region" description="Helical" evidence="1">
    <location>
        <begin position="302"/>
        <end position="321"/>
    </location>
</feature>
<keyword evidence="1" id="KW-0472">Membrane</keyword>
<keyword evidence="3" id="KW-1185">Reference proteome</keyword>
<sequence>MPVSHPIPFLSAGFRPMFLGAAIWGAVSMALWILYWTGLTGWSPSWDALDWHVHELLFGYGAAVLCGFLLTAIPNWTGRAPVSGLPLLMLFTLWLMGRAAITWGAAQPLHTAMALAFPLLFTLVATHEVIKGGNRRNLPIIVLCALYTLGNLLFILGANETSLIQSNTLLNSSGLGARIGLGVMILLISLIGGRIVPMFTRNWLKQHHIPGAPPAEFARPDAAILLLSATALMLWCAQPEQALTGIALILTGCAHIWRLSRWQGQRTLREPLLSGLHFGYGFVPLGFLLLGGANLTDAIDPLAGLHAWTAGAIGTMTLTVMSRASLGHSGRPLKSNRLEQVFLMAMVIAGLLRVISALGVAPVPMLHSSACLWMLAFALFALRFAPMMFSPRR</sequence>
<proteinExistence type="predicted"/>
<evidence type="ECO:0000313" key="3">
    <source>
        <dbReference type="Proteomes" id="UP000436694"/>
    </source>
</evidence>
<feature type="transmembrane region" description="Helical" evidence="1">
    <location>
        <begin position="177"/>
        <end position="196"/>
    </location>
</feature>
<dbReference type="EMBL" id="WIXK01000003">
    <property type="protein sequence ID" value="MQY42469.1"/>
    <property type="molecule type" value="Genomic_DNA"/>
</dbReference>
<feature type="transmembrane region" description="Helical" evidence="1">
    <location>
        <begin position="272"/>
        <end position="290"/>
    </location>
</feature>
<dbReference type="Proteomes" id="UP000436694">
    <property type="component" value="Unassembled WGS sequence"/>
</dbReference>
<keyword evidence="1" id="KW-1133">Transmembrane helix</keyword>
<feature type="transmembrane region" description="Helical" evidence="1">
    <location>
        <begin position="112"/>
        <end position="130"/>
    </location>
</feature>
<evidence type="ECO:0000313" key="2">
    <source>
        <dbReference type="EMBL" id="MQY42469.1"/>
    </source>
</evidence>
<reference evidence="2 3" key="1">
    <citation type="submission" date="2019-10" db="EMBL/GenBank/DDBJ databases">
        <title>Epibacterium sp. nov., isolated from seawater.</title>
        <authorList>
            <person name="Zhang X."/>
            <person name="Li N."/>
        </authorList>
    </citation>
    <scope>NUCLEOTIDE SEQUENCE [LARGE SCALE GENOMIC DNA]</scope>
    <source>
        <strain evidence="2 3">SM1969</strain>
    </source>
</reference>
<organism evidence="2 3">
    <name type="scientific">Tritonibacter aquimaris</name>
    <dbReference type="NCBI Taxonomy" id="2663379"/>
    <lineage>
        <taxon>Bacteria</taxon>
        <taxon>Pseudomonadati</taxon>
        <taxon>Pseudomonadota</taxon>
        <taxon>Alphaproteobacteria</taxon>
        <taxon>Rhodobacterales</taxon>
        <taxon>Paracoccaceae</taxon>
        <taxon>Tritonibacter</taxon>
    </lineage>
</organism>
<feature type="transmembrane region" description="Helical" evidence="1">
    <location>
        <begin position="12"/>
        <end position="36"/>
    </location>
</feature>
<feature type="transmembrane region" description="Helical" evidence="1">
    <location>
        <begin position="56"/>
        <end position="73"/>
    </location>
</feature>
<keyword evidence="1" id="KW-0812">Transmembrane</keyword>
<evidence type="ECO:0000256" key="1">
    <source>
        <dbReference type="SAM" id="Phobius"/>
    </source>
</evidence>
<protein>
    <submittedName>
        <fullName evidence="2">Short-chain dehydrogenase</fullName>
    </submittedName>
</protein>
<feature type="transmembrane region" description="Helical" evidence="1">
    <location>
        <begin position="137"/>
        <end position="157"/>
    </location>
</feature>
<feature type="transmembrane region" description="Helical" evidence="1">
    <location>
        <begin position="366"/>
        <end position="385"/>
    </location>
</feature>